<proteinExistence type="predicted"/>
<comment type="caution">
    <text evidence="1">The sequence shown here is derived from an EMBL/GenBank/DDBJ whole genome shotgun (WGS) entry which is preliminary data.</text>
</comment>
<protein>
    <submittedName>
        <fullName evidence="1">Uncharacterized protein</fullName>
    </submittedName>
</protein>
<sequence>MGTKLKSITASFFLCLLLFPVVFSTPNGGLYRIGLKKRKFDQNNRLDSKEGESLRASVKKYYLRGNLGESGNAHIVALKLKNYKDAQYFGEIGVGTPPQNFTVVFDTGSSNLWVPSSFSDVFQNHPKYKSSSSSTYKKNGKSADIHYGTGAVSGFFSEDHVRVGDLVVKDQEFIEATKEPGLTFLMAQFDGILGLGFQEISVGHAVPVWYNMVNQGLVSEPVFSFWFNRNADEEEGGEIVFGGMDPNHYKGEHTYVPVSQKGYWQFDMGDVLIDGKTTGNTFYLFNLQTIIAEINHAIGAKNGTGAVDCGSLSSLPNVSFTIGGKTFDLSPEQYILKECEGEAVQCCGGFTDQAPQPGEPHWILGVVFYGRLPYSF</sequence>
<evidence type="ECO:0000313" key="1">
    <source>
        <dbReference type="EMBL" id="KAJ0045100.1"/>
    </source>
</evidence>
<evidence type="ECO:0000313" key="2">
    <source>
        <dbReference type="Proteomes" id="UP001163603"/>
    </source>
</evidence>
<keyword evidence="2" id="KW-1185">Reference proteome</keyword>
<organism evidence="1 2">
    <name type="scientific">Pistacia integerrima</name>
    <dbReference type="NCBI Taxonomy" id="434235"/>
    <lineage>
        <taxon>Eukaryota</taxon>
        <taxon>Viridiplantae</taxon>
        <taxon>Streptophyta</taxon>
        <taxon>Embryophyta</taxon>
        <taxon>Tracheophyta</taxon>
        <taxon>Spermatophyta</taxon>
        <taxon>Magnoliopsida</taxon>
        <taxon>eudicotyledons</taxon>
        <taxon>Gunneridae</taxon>
        <taxon>Pentapetalae</taxon>
        <taxon>rosids</taxon>
        <taxon>malvids</taxon>
        <taxon>Sapindales</taxon>
        <taxon>Anacardiaceae</taxon>
        <taxon>Pistacia</taxon>
    </lineage>
</organism>
<dbReference type="EMBL" id="CM047738">
    <property type="protein sequence ID" value="KAJ0045100.1"/>
    <property type="molecule type" value="Genomic_DNA"/>
</dbReference>
<dbReference type="Proteomes" id="UP001163603">
    <property type="component" value="Chromosome 3"/>
</dbReference>
<name>A0ACC0Z512_9ROSI</name>
<accession>A0ACC0Z512</accession>
<gene>
    <name evidence="1" type="ORF">Pint_04086</name>
</gene>
<reference evidence="2" key="1">
    <citation type="journal article" date="2023" name="G3 (Bethesda)">
        <title>Genome assembly and association tests identify interacting loci associated with vigor, precocity, and sex in interspecific pistachio rootstocks.</title>
        <authorList>
            <person name="Palmer W."/>
            <person name="Jacygrad E."/>
            <person name="Sagayaradj S."/>
            <person name="Cavanaugh K."/>
            <person name="Han R."/>
            <person name="Bertier L."/>
            <person name="Beede B."/>
            <person name="Kafkas S."/>
            <person name="Golino D."/>
            <person name="Preece J."/>
            <person name="Michelmore R."/>
        </authorList>
    </citation>
    <scope>NUCLEOTIDE SEQUENCE [LARGE SCALE GENOMIC DNA]</scope>
</reference>